<proteinExistence type="inferred from homology"/>
<dbReference type="Pfam" id="PF22669">
    <property type="entry name" value="Exo_endo_phos2"/>
    <property type="match status" value="1"/>
</dbReference>
<reference evidence="4 5" key="1">
    <citation type="submission" date="2024-02" db="EMBL/GenBank/DDBJ databases">
        <authorList>
            <person name="Vignale AGUSTIN F."/>
            <person name="Sosa J E."/>
            <person name="Modenutti C."/>
        </authorList>
    </citation>
    <scope>NUCLEOTIDE SEQUENCE [LARGE SCALE GENOMIC DNA]</scope>
</reference>
<evidence type="ECO:0000256" key="2">
    <source>
        <dbReference type="ARBA" id="ARBA00022801"/>
    </source>
</evidence>
<comment type="caution">
    <text evidence="4">The sequence shown here is derived from an EMBL/GenBank/DDBJ whole genome shotgun (WGS) entry which is preliminary data.</text>
</comment>
<dbReference type="AlphaFoldDB" id="A0ABC8SAE5"/>
<gene>
    <name evidence="4" type="ORF">ILEXP_LOCUS22498</name>
</gene>
<evidence type="ECO:0000259" key="3">
    <source>
        <dbReference type="Pfam" id="PF22669"/>
    </source>
</evidence>
<dbReference type="InterPro" id="IPR045849">
    <property type="entry name" value="IP5P_plant"/>
</dbReference>
<sequence length="175" mass="20473">MALYTCQLTRLRIFWLGDLNYRINLSYERTRELISKKDWSKLVQSDQLVRELKKGRAFDGWSEGTLKFAPTYKYELNSEKYRGEDPKVGRRTPAWCDRILSFGKGMRLLSYQRTELRLSDHRPVTASYMVEVEVFSSRKLQKALTFTDAEIEKEENIAEMEVDGVISLLRLGGCK</sequence>
<dbReference type="EMBL" id="CAUOFW020002502">
    <property type="protein sequence ID" value="CAK9154191.1"/>
    <property type="molecule type" value="Genomic_DNA"/>
</dbReference>
<dbReference type="GO" id="GO:0016787">
    <property type="term" value="F:hydrolase activity"/>
    <property type="evidence" value="ECO:0007669"/>
    <property type="project" value="UniProtKB-KW"/>
</dbReference>
<keyword evidence="5" id="KW-1185">Reference proteome</keyword>
<evidence type="ECO:0000256" key="1">
    <source>
        <dbReference type="ARBA" id="ARBA00010768"/>
    </source>
</evidence>
<comment type="similarity">
    <text evidence="1">Belongs to the inositol polyphosphate 5-phosphatase family.</text>
</comment>
<dbReference type="Gene3D" id="3.60.10.10">
    <property type="entry name" value="Endonuclease/exonuclease/phosphatase"/>
    <property type="match status" value="1"/>
</dbReference>
<dbReference type="InterPro" id="IPR036691">
    <property type="entry name" value="Endo/exonu/phosph_ase_sf"/>
</dbReference>
<dbReference type="InterPro" id="IPR000300">
    <property type="entry name" value="IPPc"/>
</dbReference>
<dbReference type="Proteomes" id="UP001642360">
    <property type="component" value="Unassembled WGS sequence"/>
</dbReference>
<dbReference type="SUPFAM" id="SSF56219">
    <property type="entry name" value="DNase I-like"/>
    <property type="match status" value="1"/>
</dbReference>
<dbReference type="PANTHER" id="PTHR45666:SF5">
    <property type="entry name" value="TYPE IV INOSITOL POLYPHOSPHATE 5-PHOSPHATASE 3"/>
    <property type="match status" value="1"/>
</dbReference>
<feature type="domain" description="Inositol polyphosphate-related phosphatase" evidence="3">
    <location>
        <begin position="12"/>
        <end position="126"/>
    </location>
</feature>
<dbReference type="PANTHER" id="PTHR45666">
    <property type="entry name" value="TYPE IV INOSITOL POLYPHOSPHATE 5-PHOSPHATASE 9"/>
    <property type="match status" value="1"/>
</dbReference>
<name>A0ABC8SAE5_9AQUA</name>
<evidence type="ECO:0000313" key="4">
    <source>
        <dbReference type="EMBL" id="CAK9154191.1"/>
    </source>
</evidence>
<keyword evidence="2" id="KW-0378">Hydrolase</keyword>
<organism evidence="4 5">
    <name type="scientific">Ilex paraguariensis</name>
    <name type="common">yerba mate</name>
    <dbReference type="NCBI Taxonomy" id="185542"/>
    <lineage>
        <taxon>Eukaryota</taxon>
        <taxon>Viridiplantae</taxon>
        <taxon>Streptophyta</taxon>
        <taxon>Embryophyta</taxon>
        <taxon>Tracheophyta</taxon>
        <taxon>Spermatophyta</taxon>
        <taxon>Magnoliopsida</taxon>
        <taxon>eudicotyledons</taxon>
        <taxon>Gunneridae</taxon>
        <taxon>Pentapetalae</taxon>
        <taxon>asterids</taxon>
        <taxon>campanulids</taxon>
        <taxon>Aquifoliales</taxon>
        <taxon>Aquifoliaceae</taxon>
        <taxon>Ilex</taxon>
    </lineage>
</organism>
<evidence type="ECO:0000313" key="5">
    <source>
        <dbReference type="Proteomes" id="UP001642360"/>
    </source>
</evidence>
<protein>
    <recommendedName>
        <fullName evidence="3">Inositol polyphosphate-related phosphatase domain-containing protein</fullName>
    </recommendedName>
</protein>
<accession>A0ABC8SAE5</accession>